<dbReference type="InterPro" id="IPR005064">
    <property type="entry name" value="BUG"/>
</dbReference>
<dbReference type="InterPro" id="IPR042100">
    <property type="entry name" value="Bug_dom1"/>
</dbReference>
<dbReference type="Gene3D" id="3.40.190.10">
    <property type="entry name" value="Periplasmic binding protein-like II"/>
    <property type="match status" value="1"/>
</dbReference>
<accession>A0A480ATN1</accession>
<dbReference type="Pfam" id="PF03401">
    <property type="entry name" value="TctC"/>
    <property type="match status" value="1"/>
</dbReference>
<reference evidence="3" key="1">
    <citation type="submission" date="2019-03" db="EMBL/GenBank/DDBJ databases">
        <title>Aquabacterium pictum sp.nov., the first bacteriochlorophyll a-containing freshwater bacterium in the genus Aquabacterium of the class Betaproteobacteria.</title>
        <authorList>
            <person name="Hirose S."/>
            <person name="Tank M."/>
            <person name="Hara E."/>
            <person name="Tamaki H."/>
            <person name="Takaichi S."/>
            <person name="Haruta S."/>
            <person name="Hanada S."/>
        </authorList>
    </citation>
    <scope>NUCLEOTIDE SEQUENCE [LARGE SCALE GENOMIC DNA]</scope>
    <source>
        <strain evidence="3">W35</strain>
    </source>
</reference>
<gene>
    <name evidence="2" type="ORF">AQPW35_38240</name>
</gene>
<keyword evidence="3" id="KW-1185">Reference proteome</keyword>
<evidence type="ECO:0000313" key="3">
    <source>
        <dbReference type="Proteomes" id="UP000301751"/>
    </source>
</evidence>
<evidence type="ECO:0000313" key="2">
    <source>
        <dbReference type="EMBL" id="GCL64743.1"/>
    </source>
</evidence>
<name>A0A480ATN1_9BURK</name>
<sequence length="337" mass="34326">MGADHGPPPRPMHLSRVSRRQALIATTALLAASAGRGQPRFPERPITLVVPFAPGGIADLTARAVGEALARSLGQPVVVDNQPGAGAIVASQRVARAVPDGHTLLLLSNANAVAMSLMKPPGPDPLTNFAPVSTLGSFDLGLFAAANGRFATLAAALDWARAHPGQLNIGSINVGSTQHLAAKLFDARAGIDALVVPYKGSPAVLTALRAGEIDIAVEILGPMLPQLQAGTVRALAVTGAQRHPLLPEVPTVAQAGVAGVQVASWNALAAPAGTPPAVLATLNQAVRDAVASPAVQQRLAPLGMRLGAGTPAELQALLGSEIQRWAAVIRAARITPE</sequence>
<dbReference type="AlphaFoldDB" id="A0A480ATN1"/>
<dbReference type="PANTHER" id="PTHR42928">
    <property type="entry name" value="TRICARBOXYLATE-BINDING PROTEIN"/>
    <property type="match status" value="1"/>
</dbReference>
<evidence type="ECO:0008006" key="4">
    <source>
        <dbReference type="Google" id="ProtNLM"/>
    </source>
</evidence>
<dbReference type="PANTHER" id="PTHR42928:SF5">
    <property type="entry name" value="BLR1237 PROTEIN"/>
    <property type="match status" value="1"/>
</dbReference>
<dbReference type="Gene3D" id="3.40.190.150">
    <property type="entry name" value="Bordetella uptake gene, domain 1"/>
    <property type="match status" value="1"/>
</dbReference>
<protein>
    <recommendedName>
        <fullName evidence="4">MFS transporter</fullName>
    </recommendedName>
</protein>
<dbReference type="PIRSF" id="PIRSF017082">
    <property type="entry name" value="YflP"/>
    <property type="match status" value="1"/>
</dbReference>
<comment type="similarity">
    <text evidence="1">Belongs to the UPF0065 (bug) family.</text>
</comment>
<evidence type="ECO:0000256" key="1">
    <source>
        <dbReference type="ARBA" id="ARBA00006987"/>
    </source>
</evidence>
<dbReference type="Proteomes" id="UP000301751">
    <property type="component" value="Unassembled WGS sequence"/>
</dbReference>
<dbReference type="EMBL" id="BJCL01000011">
    <property type="protein sequence ID" value="GCL64743.1"/>
    <property type="molecule type" value="Genomic_DNA"/>
</dbReference>
<organism evidence="2 3">
    <name type="scientific">Pseudaquabacterium pictum</name>
    <dbReference type="NCBI Taxonomy" id="2315236"/>
    <lineage>
        <taxon>Bacteria</taxon>
        <taxon>Pseudomonadati</taxon>
        <taxon>Pseudomonadota</taxon>
        <taxon>Betaproteobacteria</taxon>
        <taxon>Burkholderiales</taxon>
        <taxon>Sphaerotilaceae</taxon>
        <taxon>Pseudaquabacterium</taxon>
    </lineage>
</organism>
<dbReference type="SUPFAM" id="SSF53850">
    <property type="entry name" value="Periplasmic binding protein-like II"/>
    <property type="match status" value="1"/>
</dbReference>
<comment type="caution">
    <text evidence="2">The sequence shown here is derived from an EMBL/GenBank/DDBJ whole genome shotgun (WGS) entry which is preliminary data.</text>
</comment>
<proteinExistence type="inferred from homology"/>